<evidence type="ECO:0000313" key="1">
    <source>
        <dbReference type="EMBL" id="GED72866.1"/>
    </source>
</evidence>
<comment type="caution">
    <text evidence="1">The sequence shown here is derived from an EMBL/GenBank/DDBJ whole genome shotgun (WGS) entry which is preliminary data.</text>
</comment>
<dbReference type="Proteomes" id="UP000319578">
    <property type="component" value="Unassembled WGS sequence"/>
</dbReference>
<keyword evidence="2" id="KW-1185">Reference proteome</keyword>
<evidence type="ECO:0000313" key="2">
    <source>
        <dbReference type="Proteomes" id="UP000319578"/>
    </source>
</evidence>
<reference evidence="1 2" key="1">
    <citation type="submission" date="2019-06" db="EMBL/GenBank/DDBJ databases">
        <title>Whole genome shotgun sequence of Brevibacillus reuszeri NBRC 15719.</title>
        <authorList>
            <person name="Hosoyama A."/>
            <person name="Uohara A."/>
            <person name="Ohji S."/>
            <person name="Ichikawa N."/>
        </authorList>
    </citation>
    <scope>NUCLEOTIDE SEQUENCE [LARGE SCALE GENOMIC DNA]</scope>
    <source>
        <strain evidence="1 2">NBRC 15719</strain>
    </source>
</reference>
<name>A0ABQ0TYH3_9BACL</name>
<proteinExistence type="predicted"/>
<dbReference type="EMBL" id="BJON01000036">
    <property type="protein sequence ID" value="GED72866.1"/>
    <property type="molecule type" value="Genomic_DNA"/>
</dbReference>
<protein>
    <submittedName>
        <fullName evidence="1">Uncharacterized protein</fullName>
    </submittedName>
</protein>
<organism evidence="1 2">
    <name type="scientific">Brevibacillus reuszeri</name>
    <dbReference type="NCBI Taxonomy" id="54915"/>
    <lineage>
        <taxon>Bacteria</taxon>
        <taxon>Bacillati</taxon>
        <taxon>Bacillota</taxon>
        <taxon>Bacilli</taxon>
        <taxon>Bacillales</taxon>
        <taxon>Paenibacillaceae</taxon>
        <taxon>Brevibacillus</taxon>
    </lineage>
</organism>
<sequence length="68" mass="8191">MHIVAEGVGIYIGKEVDTEFVFWDAKELRRRTYVSWNFIQEQFFFDKRFPKHKVGISGTSPPERREHF</sequence>
<accession>A0ABQ0TYH3</accession>
<gene>
    <name evidence="1" type="ORF">BRE01_65680</name>
</gene>